<dbReference type="AlphaFoldDB" id="A0AAN7NEC4"/>
<feature type="region of interest" description="Disordered" evidence="1">
    <location>
        <begin position="135"/>
        <end position="170"/>
    </location>
</feature>
<feature type="non-terminal residue" evidence="2">
    <location>
        <position position="529"/>
    </location>
</feature>
<dbReference type="Proteomes" id="UP001333110">
    <property type="component" value="Unassembled WGS sequence"/>
</dbReference>
<organism evidence="2 3">
    <name type="scientific">Mycteria americana</name>
    <name type="common">Wood stork</name>
    <dbReference type="NCBI Taxonomy" id="33587"/>
    <lineage>
        <taxon>Eukaryota</taxon>
        <taxon>Metazoa</taxon>
        <taxon>Chordata</taxon>
        <taxon>Craniata</taxon>
        <taxon>Vertebrata</taxon>
        <taxon>Euteleostomi</taxon>
        <taxon>Archelosauria</taxon>
        <taxon>Archosauria</taxon>
        <taxon>Dinosauria</taxon>
        <taxon>Saurischia</taxon>
        <taxon>Theropoda</taxon>
        <taxon>Coelurosauria</taxon>
        <taxon>Aves</taxon>
        <taxon>Neognathae</taxon>
        <taxon>Neoaves</taxon>
        <taxon>Aequornithes</taxon>
        <taxon>Ciconiiformes</taxon>
        <taxon>Ciconiidae</taxon>
        <taxon>Mycteria</taxon>
    </lineage>
</organism>
<feature type="compositionally biased region" description="Low complexity" evidence="1">
    <location>
        <begin position="148"/>
        <end position="161"/>
    </location>
</feature>
<comment type="caution">
    <text evidence="2">The sequence shown here is derived from an EMBL/GenBank/DDBJ whole genome shotgun (WGS) entry which is preliminary data.</text>
</comment>
<protein>
    <submittedName>
        <fullName evidence="2">Uncharacterized protein</fullName>
    </submittedName>
</protein>
<reference evidence="2 3" key="1">
    <citation type="journal article" date="2023" name="J. Hered.">
        <title>Chromosome-level genome of the wood stork (Mycteria americana) provides insight into avian chromosome evolution.</title>
        <authorList>
            <person name="Flamio R. Jr."/>
            <person name="Ramstad K.M."/>
        </authorList>
    </citation>
    <scope>NUCLEOTIDE SEQUENCE [LARGE SCALE GENOMIC DNA]</scope>
    <source>
        <strain evidence="2">JAX WOST 10</strain>
    </source>
</reference>
<evidence type="ECO:0000313" key="2">
    <source>
        <dbReference type="EMBL" id="KAK4813820.1"/>
    </source>
</evidence>
<evidence type="ECO:0000256" key="1">
    <source>
        <dbReference type="SAM" id="MobiDB-lite"/>
    </source>
</evidence>
<accession>A0AAN7NEC4</accession>
<name>A0AAN7NEC4_MYCAM</name>
<evidence type="ECO:0000313" key="3">
    <source>
        <dbReference type="Proteomes" id="UP001333110"/>
    </source>
</evidence>
<dbReference type="EMBL" id="JAUNZN010000012">
    <property type="protein sequence ID" value="KAK4813820.1"/>
    <property type="molecule type" value="Genomic_DNA"/>
</dbReference>
<gene>
    <name evidence="2" type="ORF">QYF61_026424</name>
</gene>
<proteinExistence type="predicted"/>
<sequence length="529" mass="58414">MHAKKPVCKIQTDRKITKLKNSYQTLAQSQLLCNRAEGKTRVLDKPSSPQAIQTIIATCLFAVLELEIRKRTCSMALFTRGSLGLTEGCTTNSTCSEQQKTNKRVFKSDLLNNSHIRVFIRRMSTESFQLFNHQKNNQISKEQDSETKVSSSPGDTSSTESQNRIGWKRPLRLSSPTVNLTLPRPPLYPVPKHLIQTSFKYLQGWRLNHFPGQPVPMLDNPFSEEKIPNIQSKPPLAQLEATSSRPVTCYLGEETDPHLSTTSFQAVEESDKVSPQPPFLQAKQPQVPQPLLISLVLQTLPQLHCPSLDTLQPLNVSLVVRGPTLNTVFELRPHQGRVQGHDHFPSPAGHAIFDTSQDATGFLGHLGTLLAHIQVAVDQHPQVLLCWAAFQPLFPKPVALHGVAVAQVQDPALGLVEPHTIDLGPSIQPVQVPLQSLPPLEQINTPAQLGVICKLTEGVLYPLIHIIDKDIKQDCSQHRALGDTTCDGPPTGFNSIHHHSLGPAIQPVLYPAKSTPVQAMSSQFLQENT</sequence>
<keyword evidence="3" id="KW-1185">Reference proteome</keyword>